<keyword evidence="1 4" id="KW-0121">Carboxypeptidase</keyword>
<gene>
    <name evidence="4" type="ORF">DEQ80_03845</name>
</gene>
<name>A0A3D1JEM8_9CHLR</name>
<dbReference type="InterPro" id="IPR001333">
    <property type="entry name" value="Peptidase_M32_Taq"/>
</dbReference>
<dbReference type="GO" id="GO:0006508">
    <property type="term" value="P:proteolysis"/>
    <property type="evidence" value="ECO:0007669"/>
    <property type="project" value="UniProtKB-UniRule"/>
</dbReference>
<dbReference type="Proteomes" id="UP000264141">
    <property type="component" value="Unassembled WGS sequence"/>
</dbReference>
<dbReference type="PANTHER" id="PTHR34217:SF1">
    <property type="entry name" value="CARBOXYPEPTIDASE 1"/>
    <property type="match status" value="1"/>
</dbReference>
<dbReference type="PANTHER" id="PTHR34217">
    <property type="entry name" value="METAL-DEPENDENT CARBOXYPEPTIDASE"/>
    <property type="match status" value="1"/>
</dbReference>
<feature type="binding site" evidence="2">
    <location>
        <position position="264"/>
    </location>
    <ligand>
        <name>Zn(2+)</name>
        <dbReference type="ChEBI" id="CHEBI:29105"/>
        <note>catalytic</note>
    </ligand>
</feature>
<dbReference type="SUPFAM" id="SSF55486">
    <property type="entry name" value="Metalloproteases ('zincins'), catalytic domain"/>
    <property type="match status" value="1"/>
</dbReference>
<comment type="function">
    <text evidence="1">Broad specificity carboxypetidase that releases amino acids sequentially from the C-terminus, including neutral, aromatic, polar and basic residues.</text>
</comment>
<reference evidence="4 5" key="1">
    <citation type="journal article" date="2018" name="Nat. Biotechnol.">
        <title>A standardized bacterial taxonomy based on genome phylogeny substantially revises the tree of life.</title>
        <authorList>
            <person name="Parks D.H."/>
            <person name="Chuvochina M."/>
            <person name="Waite D.W."/>
            <person name="Rinke C."/>
            <person name="Skarshewski A."/>
            <person name="Chaumeil P.A."/>
            <person name="Hugenholtz P."/>
        </authorList>
    </citation>
    <scope>NUCLEOTIDE SEQUENCE [LARGE SCALE GENOMIC DNA]</scope>
    <source>
        <strain evidence="4">UBA8781</strain>
    </source>
</reference>
<feature type="binding site" evidence="2">
    <location>
        <position position="268"/>
    </location>
    <ligand>
        <name>Zn(2+)</name>
        <dbReference type="ChEBI" id="CHEBI:29105"/>
        <note>catalytic</note>
    </ligand>
</feature>
<comment type="similarity">
    <text evidence="1">Belongs to the peptidase M32 family.</text>
</comment>
<dbReference type="Gene3D" id="1.10.1370.30">
    <property type="match status" value="1"/>
</dbReference>
<proteinExistence type="inferred from homology"/>
<keyword evidence="1" id="KW-0482">Metalloprotease</keyword>
<evidence type="ECO:0000256" key="2">
    <source>
        <dbReference type="PIRSR" id="PIRSR006615-1"/>
    </source>
</evidence>
<comment type="cofactor">
    <cofactor evidence="2">
        <name>Zn(2+)</name>
        <dbReference type="ChEBI" id="CHEBI:29105"/>
    </cofactor>
    <text evidence="2">Binds 1 zinc ion per subunit.</text>
</comment>
<evidence type="ECO:0000313" key="5">
    <source>
        <dbReference type="Proteomes" id="UP000264141"/>
    </source>
</evidence>
<organism evidence="4 5">
    <name type="scientific">Anaerolinea thermolimosa</name>
    <dbReference type="NCBI Taxonomy" id="229919"/>
    <lineage>
        <taxon>Bacteria</taxon>
        <taxon>Bacillati</taxon>
        <taxon>Chloroflexota</taxon>
        <taxon>Anaerolineae</taxon>
        <taxon>Anaerolineales</taxon>
        <taxon>Anaerolineaceae</taxon>
        <taxon>Anaerolinea</taxon>
    </lineage>
</organism>
<keyword evidence="1 2" id="KW-0479">Metal-binding</keyword>
<keyword evidence="1" id="KW-0645">Protease</keyword>
<sequence length="500" mass="57441">MEEKLQRLKGLLAEIDDLSHAQAVLGWDQQTYMPPGGAEDRGNQLATLARLEHERWVSDEMAHLLDDLAPLASQLDPDSEEACLLRVTRRLQEKHARVPARWVEAFSQATTLGQEAWVKARRNNDFASFRPYLEEIIQLRREYSTFFAPFTHIYDPQLDDYEPGMKTEEVQAIFARVRPVQVELVKAIAARPQVEAGFLHQTFPEQAQWDFGVEVITRFGYDWERGRQDKAAHPFTTSFGLGDVRITTRVDPQFFNTMIFGTMHECGHALYDQGIGQALRRTPLATGASMAVHESQSRMWENLVGRSLPFWKFFYPRLQEIFPSQLGNVSLEAFYRAVNRVEPSLIRVEADEATYNLHIMLRLELEIALMEGSLEVKDLPEAWNSHMQAFLGLTPPDDAHGVLQDIHWSSGLVGYFPTYALGNLVSVQLWEKMHHDLPDLEEQIARGQFANLLAWLREKVHRHGAKYEPQVLVEKATGSRIDPQPYLRYLREKFGQIYGL</sequence>
<dbReference type="PIRSF" id="PIRSF006615">
    <property type="entry name" value="Zn_crbxpep_Taq"/>
    <property type="match status" value="1"/>
</dbReference>
<evidence type="ECO:0000256" key="1">
    <source>
        <dbReference type="PIRNR" id="PIRNR006615"/>
    </source>
</evidence>
<dbReference type="GO" id="GO:0004181">
    <property type="term" value="F:metallocarboxypeptidase activity"/>
    <property type="evidence" value="ECO:0007669"/>
    <property type="project" value="UniProtKB-UniRule"/>
</dbReference>
<protein>
    <recommendedName>
        <fullName evidence="1">Metal-dependent carboxypeptidase</fullName>
        <ecNumber evidence="1">3.4.17.19</ecNumber>
    </recommendedName>
</protein>
<comment type="catalytic activity">
    <reaction evidence="1">
        <text>Release of a C-terminal amino acid with broad specificity, except for -Pro.</text>
        <dbReference type="EC" id="3.4.17.19"/>
    </reaction>
</comment>
<dbReference type="AlphaFoldDB" id="A0A3D1JEM8"/>
<dbReference type="STRING" id="229919.GCA_001050195_03231"/>
<dbReference type="CDD" id="cd06460">
    <property type="entry name" value="M32_Taq"/>
    <property type="match status" value="1"/>
</dbReference>
<accession>A0A3D1JEM8</accession>
<dbReference type="Pfam" id="PF02074">
    <property type="entry name" value="Peptidase_M32"/>
    <property type="match status" value="1"/>
</dbReference>
<dbReference type="GO" id="GO:0046872">
    <property type="term" value="F:metal ion binding"/>
    <property type="evidence" value="ECO:0007669"/>
    <property type="project" value="UniProtKB-KW"/>
</dbReference>
<dbReference type="EMBL" id="DPBP01000018">
    <property type="protein sequence ID" value="HCE16972.1"/>
    <property type="molecule type" value="Genomic_DNA"/>
</dbReference>
<comment type="caution">
    <text evidence="4">The sequence shown here is derived from an EMBL/GenBank/DDBJ whole genome shotgun (WGS) entry which is preliminary data.</text>
</comment>
<keyword evidence="2" id="KW-0862">Zinc</keyword>
<dbReference type="PROSITE" id="PS52034">
    <property type="entry name" value="PEPTIDASE_M32"/>
    <property type="match status" value="1"/>
</dbReference>
<evidence type="ECO:0000256" key="3">
    <source>
        <dbReference type="PIRSR" id="PIRSR006615-2"/>
    </source>
</evidence>
<dbReference type="EC" id="3.4.17.19" evidence="1"/>
<keyword evidence="1" id="KW-0378">Hydrolase</keyword>
<evidence type="ECO:0000313" key="4">
    <source>
        <dbReference type="EMBL" id="HCE16972.1"/>
    </source>
</evidence>
<dbReference type="PRINTS" id="PR00998">
    <property type="entry name" value="CRBOXYPTASET"/>
</dbReference>
<feature type="active site" description="Proton donor/acceptor" evidence="3">
    <location>
        <position position="265"/>
    </location>
</feature>
<feature type="binding site" evidence="2">
    <location>
        <position position="294"/>
    </location>
    <ligand>
        <name>Zn(2+)</name>
        <dbReference type="ChEBI" id="CHEBI:29105"/>
        <note>catalytic</note>
    </ligand>
</feature>